<feature type="transmembrane region" description="Helical" evidence="9">
    <location>
        <begin position="239"/>
        <end position="259"/>
    </location>
</feature>
<feature type="compositionally biased region" description="Low complexity" evidence="10">
    <location>
        <begin position="470"/>
        <end position="479"/>
    </location>
</feature>
<dbReference type="InterPro" id="IPR001905">
    <property type="entry name" value="Ammonium_transpt"/>
</dbReference>
<dbReference type="PROSITE" id="PS01219">
    <property type="entry name" value="AMMONIUM_TRANSP"/>
    <property type="match status" value="1"/>
</dbReference>
<feature type="transmembrane region" description="Helical" evidence="9">
    <location>
        <begin position="325"/>
        <end position="344"/>
    </location>
</feature>
<evidence type="ECO:0000313" key="13">
    <source>
        <dbReference type="Proteomes" id="UP000707731"/>
    </source>
</evidence>
<dbReference type="PANTHER" id="PTHR43029">
    <property type="entry name" value="AMMONIUM TRANSPORTER MEP2"/>
    <property type="match status" value="1"/>
</dbReference>
<keyword evidence="6 9" id="KW-0472">Membrane</keyword>
<evidence type="ECO:0000313" key="12">
    <source>
        <dbReference type="EMBL" id="MBF6353184.1"/>
    </source>
</evidence>
<organism evidence="12 13">
    <name type="scientific">Nocardia higoensis</name>
    <dbReference type="NCBI Taxonomy" id="228599"/>
    <lineage>
        <taxon>Bacteria</taxon>
        <taxon>Bacillati</taxon>
        <taxon>Actinomycetota</taxon>
        <taxon>Actinomycetes</taxon>
        <taxon>Mycobacteriales</taxon>
        <taxon>Nocardiaceae</taxon>
        <taxon>Nocardia</taxon>
    </lineage>
</organism>
<keyword evidence="3 9" id="KW-0813">Transport</keyword>
<evidence type="ECO:0000256" key="7">
    <source>
        <dbReference type="ARBA" id="ARBA00023177"/>
    </source>
</evidence>
<evidence type="ECO:0000256" key="3">
    <source>
        <dbReference type="ARBA" id="ARBA00022448"/>
    </source>
</evidence>
<evidence type="ECO:0000256" key="9">
    <source>
        <dbReference type="RuleBase" id="RU362002"/>
    </source>
</evidence>
<comment type="similarity">
    <text evidence="2 9">Belongs to the ammonia transporter channel (TC 1.A.11.2) family.</text>
</comment>
<evidence type="ECO:0000256" key="2">
    <source>
        <dbReference type="ARBA" id="ARBA00005887"/>
    </source>
</evidence>
<comment type="caution">
    <text evidence="12">The sequence shown here is derived from an EMBL/GenBank/DDBJ whole genome shotgun (WGS) entry which is preliminary data.</text>
</comment>
<evidence type="ECO:0000256" key="10">
    <source>
        <dbReference type="SAM" id="MobiDB-lite"/>
    </source>
</evidence>
<dbReference type="InterPro" id="IPR029020">
    <property type="entry name" value="Ammonium/urea_transptr"/>
</dbReference>
<feature type="transmembrane region" description="Helical" evidence="9">
    <location>
        <begin position="12"/>
        <end position="31"/>
    </location>
</feature>
<evidence type="ECO:0000256" key="6">
    <source>
        <dbReference type="ARBA" id="ARBA00023136"/>
    </source>
</evidence>
<evidence type="ECO:0000259" key="11">
    <source>
        <dbReference type="Pfam" id="PF00909"/>
    </source>
</evidence>
<feature type="transmembrane region" description="Helical" evidence="9">
    <location>
        <begin position="271"/>
        <end position="288"/>
    </location>
</feature>
<keyword evidence="13" id="KW-1185">Reference proteome</keyword>
<evidence type="ECO:0000256" key="5">
    <source>
        <dbReference type="ARBA" id="ARBA00022989"/>
    </source>
</evidence>
<feature type="transmembrane region" description="Helical" evidence="9">
    <location>
        <begin position="43"/>
        <end position="61"/>
    </location>
</feature>
<feature type="transmembrane region" description="Helical" evidence="9">
    <location>
        <begin position="364"/>
        <end position="386"/>
    </location>
</feature>
<feature type="region of interest" description="Disordered" evidence="10">
    <location>
        <begin position="446"/>
        <end position="479"/>
    </location>
</feature>
<evidence type="ECO:0000256" key="8">
    <source>
        <dbReference type="ARBA" id="ARBA00050025"/>
    </source>
</evidence>
<feature type="transmembrane region" description="Helical" evidence="9">
    <location>
        <begin position="130"/>
        <end position="151"/>
    </location>
</feature>
<dbReference type="Gene3D" id="1.10.3430.10">
    <property type="entry name" value="Ammonium transporter AmtB like domains"/>
    <property type="match status" value="1"/>
</dbReference>
<dbReference type="PANTHER" id="PTHR43029:SF10">
    <property type="entry name" value="AMMONIUM TRANSPORTER MEP2"/>
    <property type="match status" value="1"/>
</dbReference>
<keyword evidence="7 9" id="KW-0924">Ammonia transport</keyword>
<feature type="compositionally biased region" description="Low complexity" evidence="10">
    <location>
        <begin position="446"/>
        <end position="457"/>
    </location>
</feature>
<keyword evidence="4 9" id="KW-0812">Transmembrane</keyword>
<feature type="transmembrane region" description="Helical" evidence="9">
    <location>
        <begin position="171"/>
        <end position="196"/>
    </location>
</feature>
<sequence length="479" mass="48101">MTEAIAAADTAWILAACAAVGIMVPGLAMFYGGMVSIKNTLNMAMMTFGAFAVVGVLWIIFGYSTVLGNSAGGLGLLGNPFEFFGSGGLLEAPAEPALPPALVSGFQLLFAAITVALISGAVADRMKFGAWMLFAGVWATLVYFPVAHWVFAFDNADGSVLGGWIANKLGAIDFAGGTAVHINAGIAALALVLILGKRTSFPNPPRPHSLPLTMLGAGILFFGWFGFNGGSALAASNGAGVVVLNTIAAACAGVCAWLAVEKLREGRSTSLGASSGLIAALVGITPACGAVSPIGALIIGGLSGAVCCLAVSLKFRFGVDDSLDVVGIHLVGGILGTVLIGFLADPAAPNGAKGLFYGGGVDVLWRQVVAVVAVFAYTFVVTLIIAKVVDMVMGLRVSAEHERDGLDAATHGEAAYVMETITLTTAVVEAADTVAAAEAITAEAVEPEAAGAASGEAESAETDATKTDSTKAAAAAAAD</sequence>
<dbReference type="InterPro" id="IPR024041">
    <property type="entry name" value="NH4_transpt_AmtB-like_dom"/>
</dbReference>
<name>A0ABS0D3X9_9NOCA</name>
<feature type="transmembrane region" description="Helical" evidence="9">
    <location>
        <begin position="101"/>
        <end position="123"/>
    </location>
</feature>
<keyword evidence="5 9" id="KW-1133">Transmembrane helix</keyword>
<evidence type="ECO:0000256" key="4">
    <source>
        <dbReference type="ARBA" id="ARBA00022692"/>
    </source>
</evidence>
<accession>A0ABS0D3X9</accession>
<comment type="subcellular location">
    <subcellularLocation>
        <location evidence="9">Cell membrane</location>
        <topology evidence="9">Multi-pass membrane protein</topology>
    </subcellularLocation>
    <subcellularLocation>
        <location evidence="1">Membrane</location>
        <topology evidence="1">Multi-pass membrane protein</topology>
    </subcellularLocation>
</comment>
<feature type="transmembrane region" description="Helical" evidence="9">
    <location>
        <begin position="208"/>
        <end position="227"/>
    </location>
</feature>
<dbReference type="Proteomes" id="UP000707731">
    <property type="component" value="Unassembled WGS sequence"/>
</dbReference>
<evidence type="ECO:0000256" key="1">
    <source>
        <dbReference type="ARBA" id="ARBA00004141"/>
    </source>
</evidence>
<feature type="transmembrane region" description="Helical" evidence="9">
    <location>
        <begin position="294"/>
        <end position="313"/>
    </location>
</feature>
<dbReference type="SUPFAM" id="SSF111352">
    <property type="entry name" value="Ammonium transporter"/>
    <property type="match status" value="1"/>
</dbReference>
<reference evidence="12 13" key="1">
    <citation type="submission" date="2020-10" db="EMBL/GenBank/DDBJ databases">
        <title>Identification of Nocardia species via Next-generation sequencing and recognition of intraspecies genetic diversity.</title>
        <authorList>
            <person name="Li P."/>
            <person name="Li P."/>
            <person name="Lu B."/>
        </authorList>
    </citation>
    <scope>NUCLEOTIDE SEQUENCE [LARGE SCALE GENOMIC DNA]</scope>
    <source>
        <strain evidence="12 13">BJ06-0143</strain>
    </source>
</reference>
<feature type="domain" description="Ammonium transporter AmtB-like" evidence="11">
    <location>
        <begin position="11"/>
        <end position="416"/>
    </location>
</feature>
<dbReference type="NCBIfam" id="TIGR00836">
    <property type="entry name" value="amt"/>
    <property type="match status" value="1"/>
</dbReference>
<dbReference type="EMBL" id="JADLQN010000001">
    <property type="protein sequence ID" value="MBF6353184.1"/>
    <property type="molecule type" value="Genomic_DNA"/>
</dbReference>
<dbReference type="Pfam" id="PF00909">
    <property type="entry name" value="Ammonium_transp"/>
    <property type="match status" value="1"/>
</dbReference>
<gene>
    <name evidence="12" type="ORF">IU449_01235</name>
</gene>
<protein>
    <recommendedName>
        <fullName evidence="8 9">Ammonium transporter</fullName>
    </recommendedName>
</protein>
<proteinExistence type="inferred from homology"/>
<dbReference type="InterPro" id="IPR018047">
    <property type="entry name" value="Ammonium_transpt_CS"/>
</dbReference>